<dbReference type="eggNOG" id="arCOG08987">
    <property type="taxonomic scope" value="Archaea"/>
</dbReference>
<dbReference type="RefSeq" id="WP_011224127.1">
    <property type="nucleotide sequence ID" value="NC_006396.1"/>
</dbReference>
<dbReference type="HOGENOM" id="CLU_1025282_0_0_2"/>
<dbReference type="KEGG" id="hma:rrnAC2288"/>
<name>Q5V040_HALMA</name>
<keyword evidence="4" id="KW-1185">Reference proteome</keyword>
<evidence type="ECO:0000313" key="4">
    <source>
        <dbReference type="Proteomes" id="UP000001169"/>
    </source>
</evidence>
<reference evidence="3 5" key="2">
    <citation type="submission" date="2019-04" db="EMBL/GenBank/DDBJ databases">
        <title>Methylomes of two halophilic Archaea, Haloarcula marismortui and Haloferax mediterranei.</title>
        <authorList>
            <person name="DasSarma S."/>
            <person name="DasSarma P."/>
            <person name="DasSarma S."/>
            <person name="Fomenkov A."/>
            <person name="Vincze T."/>
            <person name="Anton B.P."/>
            <person name="Roberts R.J."/>
        </authorList>
    </citation>
    <scope>NUCLEOTIDE SEQUENCE [LARGE SCALE GENOMIC DNA]</scope>
    <source>
        <strain evidence="3 5">ATCC 43049</strain>
    </source>
</reference>
<feature type="transmembrane region" description="Helical" evidence="1">
    <location>
        <begin position="116"/>
        <end position="135"/>
    </location>
</feature>
<dbReference type="Proteomes" id="UP000298722">
    <property type="component" value="Chromosome"/>
</dbReference>
<dbReference type="EMBL" id="AY596297">
    <property type="protein sequence ID" value="AAV47113.1"/>
    <property type="molecule type" value="Genomic_DNA"/>
</dbReference>
<feature type="transmembrane region" description="Helical" evidence="1">
    <location>
        <begin position="229"/>
        <end position="257"/>
    </location>
</feature>
<evidence type="ECO:0000313" key="2">
    <source>
        <dbReference type="EMBL" id="AAV47113.1"/>
    </source>
</evidence>
<proteinExistence type="predicted"/>
<feature type="transmembrane region" description="Helical" evidence="1">
    <location>
        <begin position="141"/>
        <end position="165"/>
    </location>
</feature>
<feature type="transmembrane region" description="Helical" evidence="1">
    <location>
        <begin position="68"/>
        <end position="89"/>
    </location>
</feature>
<dbReference type="Proteomes" id="UP000001169">
    <property type="component" value="Chromosome I"/>
</dbReference>
<keyword evidence="1" id="KW-0812">Transmembrane</keyword>
<sequence length="271" mass="29710">MAITGDIEYESENSQFEDDKEGGDDKEHSSFEIVEFLTENRDLFAVLGVFAALSVYIPRLASESGQSTVLNIGFASSVAIFMVVIYAICKEADKQYGVVSDLPSYMFEVDSGSFEFIMFAVPFVILIVSLLGIGTNYLASIIFIVKITVFICGFSTVVFGFNIIEKVSGIGDINMMEMGILGFIKYFLLTVSVPAFVGLISSYGIGYNIQRYGLGLSTVFNITTNNPGVAIATSFMLGSLIVAVLFFAVSMLLPLIYSYERTMPFIKSQLR</sequence>
<evidence type="ECO:0000313" key="5">
    <source>
        <dbReference type="Proteomes" id="UP000298722"/>
    </source>
</evidence>
<accession>Q5V040</accession>
<evidence type="ECO:0000313" key="3">
    <source>
        <dbReference type="EMBL" id="QCP91816.1"/>
    </source>
</evidence>
<feature type="transmembrane region" description="Helical" evidence="1">
    <location>
        <begin position="43"/>
        <end position="62"/>
    </location>
</feature>
<dbReference type="EMBL" id="CP039138">
    <property type="protein sequence ID" value="QCP91816.1"/>
    <property type="molecule type" value="Genomic_DNA"/>
</dbReference>
<reference evidence="2 4" key="1">
    <citation type="journal article" date="2004" name="Genome Res.">
        <title>Genome sequence of Haloarcula marismortui: a halophilic archaeon from the Dead Sea.</title>
        <authorList>
            <person name="Baliga N.S."/>
            <person name="Bonneau R."/>
            <person name="Facciotti M.T."/>
            <person name="Pan M."/>
            <person name="Glusman G."/>
            <person name="Deutsch E.W."/>
            <person name="Shannon P."/>
            <person name="Chiu Y."/>
            <person name="Weng R.S."/>
            <person name="Gan R.R."/>
            <person name="Hung P."/>
            <person name="Date S.V."/>
            <person name="Marcotte E."/>
            <person name="Hood L."/>
            <person name="Ng W.V."/>
        </authorList>
    </citation>
    <scope>NUCLEOTIDE SEQUENCE [LARGE SCALE GENOMIC DNA]</scope>
    <source>
        <strain evidence="2">ATCC 43049</strain>
        <strain evidence="4">ATCC 43049 / DSM 3752 / JCM 8966 / VKM B-1809</strain>
    </source>
</reference>
<dbReference type="STRING" id="272569.rrnAC2288"/>
<protein>
    <submittedName>
        <fullName evidence="2">Uncharacterized protein</fullName>
    </submittedName>
</protein>
<keyword evidence="1" id="KW-1133">Transmembrane helix</keyword>
<dbReference type="PaxDb" id="272569-rrnAC2288"/>
<keyword evidence="1" id="KW-0472">Membrane</keyword>
<organism evidence="2 4">
    <name type="scientific">Haloarcula marismortui (strain ATCC 43049 / DSM 3752 / JCM 8966 / VKM B-1809)</name>
    <name type="common">Halobacterium marismortui</name>
    <dbReference type="NCBI Taxonomy" id="272569"/>
    <lineage>
        <taxon>Archaea</taxon>
        <taxon>Methanobacteriati</taxon>
        <taxon>Methanobacteriota</taxon>
        <taxon>Stenosarchaea group</taxon>
        <taxon>Halobacteria</taxon>
        <taxon>Halobacteriales</taxon>
        <taxon>Haloarculaceae</taxon>
        <taxon>Haloarcula</taxon>
    </lineage>
</organism>
<evidence type="ECO:0000256" key="1">
    <source>
        <dbReference type="SAM" id="Phobius"/>
    </source>
</evidence>
<dbReference type="AlphaFoldDB" id="Q5V040"/>
<dbReference type="EnsemblBacteria" id="AAV47113">
    <property type="protein sequence ID" value="AAV47113"/>
    <property type="gene ID" value="rrnAC2288"/>
</dbReference>
<gene>
    <name evidence="2" type="ordered locus">rrnAC2288</name>
    <name evidence="3" type="ORF">E6P14_13470</name>
</gene>
<dbReference type="GeneID" id="40153184"/>
<feature type="transmembrane region" description="Helical" evidence="1">
    <location>
        <begin position="186"/>
        <end position="209"/>
    </location>
</feature>